<evidence type="ECO:0000256" key="1">
    <source>
        <dbReference type="SAM" id="MobiDB-lite"/>
    </source>
</evidence>
<dbReference type="InParanoid" id="A0A166BFK6"/>
<dbReference type="STRING" id="1314781.A0A166BFK6"/>
<gene>
    <name evidence="2" type="ORF">EXIGLDRAFT_720861</name>
</gene>
<protein>
    <submittedName>
        <fullName evidence="2">PLAC8-domain-containing protein</fullName>
    </submittedName>
</protein>
<dbReference type="AlphaFoldDB" id="A0A166BFK6"/>
<dbReference type="PANTHER" id="PTHR15907">
    <property type="entry name" value="DUF614 FAMILY PROTEIN-RELATED"/>
    <property type="match status" value="1"/>
</dbReference>
<sequence length="168" mass="18294">MSYTTQQPYGTQSMSINGGNRNAKNLPFNSNGEREWSTGIFDCLEDPITFVTGWFLPCIVYGKNKTRLEALEQGAPHPQGGELLGPDTIVYGALHCFGCGWVMGMSNRAVTREHYKVEGNAVNDCLMSAFCAPCALTQQSREIELEEQSLGHAGGGMGQFVANPPKKI</sequence>
<dbReference type="NCBIfam" id="TIGR01571">
    <property type="entry name" value="A_thal_Cys_rich"/>
    <property type="match status" value="1"/>
</dbReference>
<feature type="region of interest" description="Disordered" evidence="1">
    <location>
        <begin position="1"/>
        <end position="24"/>
    </location>
</feature>
<name>A0A166BFK6_EXIGL</name>
<proteinExistence type="predicted"/>
<dbReference type="InterPro" id="IPR006461">
    <property type="entry name" value="PLAC_motif_containing"/>
</dbReference>
<accession>A0A166BFK6</accession>
<dbReference type="Pfam" id="PF04749">
    <property type="entry name" value="PLAC8"/>
    <property type="match status" value="1"/>
</dbReference>
<dbReference type="Proteomes" id="UP000077266">
    <property type="component" value="Unassembled WGS sequence"/>
</dbReference>
<organism evidence="2 3">
    <name type="scientific">Exidia glandulosa HHB12029</name>
    <dbReference type="NCBI Taxonomy" id="1314781"/>
    <lineage>
        <taxon>Eukaryota</taxon>
        <taxon>Fungi</taxon>
        <taxon>Dikarya</taxon>
        <taxon>Basidiomycota</taxon>
        <taxon>Agaricomycotina</taxon>
        <taxon>Agaricomycetes</taxon>
        <taxon>Auriculariales</taxon>
        <taxon>Exidiaceae</taxon>
        <taxon>Exidia</taxon>
    </lineage>
</organism>
<dbReference type="EMBL" id="KV425899">
    <property type="protein sequence ID" value="KZW00620.1"/>
    <property type="molecule type" value="Genomic_DNA"/>
</dbReference>
<evidence type="ECO:0000313" key="2">
    <source>
        <dbReference type="EMBL" id="KZW00620.1"/>
    </source>
</evidence>
<reference evidence="2 3" key="1">
    <citation type="journal article" date="2016" name="Mol. Biol. Evol.">
        <title>Comparative Genomics of Early-Diverging Mushroom-Forming Fungi Provides Insights into the Origins of Lignocellulose Decay Capabilities.</title>
        <authorList>
            <person name="Nagy L.G."/>
            <person name="Riley R."/>
            <person name="Tritt A."/>
            <person name="Adam C."/>
            <person name="Daum C."/>
            <person name="Floudas D."/>
            <person name="Sun H."/>
            <person name="Yadav J.S."/>
            <person name="Pangilinan J."/>
            <person name="Larsson K.H."/>
            <person name="Matsuura K."/>
            <person name="Barry K."/>
            <person name="Labutti K."/>
            <person name="Kuo R."/>
            <person name="Ohm R.A."/>
            <person name="Bhattacharya S.S."/>
            <person name="Shirouzu T."/>
            <person name="Yoshinaga Y."/>
            <person name="Martin F.M."/>
            <person name="Grigoriev I.V."/>
            <person name="Hibbett D.S."/>
        </authorList>
    </citation>
    <scope>NUCLEOTIDE SEQUENCE [LARGE SCALE GENOMIC DNA]</scope>
    <source>
        <strain evidence="2 3">HHB12029</strain>
    </source>
</reference>
<keyword evidence="3" id="KW-1185">Reference proteome</keyword>
<evidence type="ECO:0000313" key="3">
    <source>
        <dbReference type="Proteomes" id="UP000077266"/>
    </source>
</evidence>
<dbReference type="OrthoDB" id="1045822at2759"/>